<evidence type="ECO:0000313" key="6">
    <source>
        <dbReference type="Proteomes" id="UP001596505"/>
    </source>
</evidence>
<dbReference type="InterPro" id="IPR000524">
    <property type="entry name" value="Tscrpt_reg_HTH_GntR"/>
</dbReference>
<dbReference type="SUPFAM" id="SSF64288">
    <property type="entry name" value="Chorismate lyase-like"/>
    <property type="match status" value="1"/>
</dbReference>
<keyword evidence="1" id="KW-0805">Transcription regulation</keyword>
<sequence length="255" mass="29568">MGLLFHSKIPLYYQLKEDLLCRIQKGEYHPGDQFPSEVKLAEEYKVSRPTVRQAMAELVQEGYLTRGRGRGTFVNSIIGPNKDQFISYFEVHSNIKYQWEKLIQSKRLIASSNIEKDLYLKPNEEIYELIILKGIDQECLTVTNFRIPVKLVPGPFIQKLDKLKICNVLIQEYGLNPTNSKQFFQSIKAPKEISLLLDIAPGSPLTLQKDIFYCFNKPMAIVEMMFRGDRFEVEISPDSENPNSKIRMKLIDDRK</sequence>
<evidence type="ECO:0000259" key="4">
    <source>
        <dbReference type="PROSITE" id="PS50949"/>
    </source>
</evidence>
<dbReference type="PROSITE" id="PS50949">
    <property type="entry name" value="HTH_GNTR"/>
    <property type="match status" value="1"/>
</dbReference>
<proteinExistence type="predicted"/>
<dbReference type="EMBL" id="JBHTCO010000005">
    <property type="protein sequence ID" value="MFC7392691.1"/>
    <property type="molecule type" value="Genomic_DNA"/>
</dbReference>
<dbReference type="SMART" id="SM00345">
    <property type="entry name" value="HTH_GNTR"/>
    <property type="match status" value="1"/>
</dbReference>
<dbReference type="PANTHER" id="PTHR44846">
    <property type="entry name" value="MANNOSYL-D-GLYCERATE TRANSPORT/METABOLISM SYSTEM REPRESSOR MNGR-RELATED"/>
    <property type="match status" value="1"/>
</dbReference>
<dbReference type="InterPro" id="IPR036388">
    <property type="entry name" value="WH-like_DNA-bd_sf"/>
</dbReference>
<dbReference type="InterPro" id="IPR036390">
    <property type="entry name" value="WH_DNA-bd_sf"/>
</dbReference>
<dbReference type="SMART" id="SM00866">
    <property type="entry name" value="UTRA"/>
    <property type="match status" value="1"/>
</dbReference>
<keyword evidence="6" id="KW-1185">Reference proteome</keyword>
<evidence type="ECO:0000313" key="5">
    <source>
        <dbReference type="EMBL" id="MFC7392691.1"/>
    </source>
</evidence>
<dbReference type="Gene3D" id="1.10.10.10">
    <property type="entry name" value="Winged helix-like DNA-binding domain superfamily/Winged helix DNA-binding domain"/>
    <property type="match status" value="1"/>
</dbReference>
<dbReference type="CDD" id="cd07377">
    <property type="entry name" value="WHTH_GntR"/>
    <property type="match status" value="1"/>
</dbReference>
<reference evidence="6" key="1">
    <citation type="journal article" date="2019" name="Int. J. Syst. Evol. Microbiol.">
        <title>The Global Catalogue of Microorganisms (GCM) 10K type strain sequencing project: providing services to taxonomists for standard genome sequencing and annotation.</title>
        <authorList>
            <consortium name="The Broad Institute Genomics Platform"/>
            <consortium name="The Broad Institute Genome Sequencing Center for Infectious Disease"/>
            <person name="Wu L."/>
            <person name="Ma J."/>
        </authorList>
    </citation>
    <scope>NUCLEOTIDE SEQUENCE [LARGE SCALE GENOMIC DNA]</scope>
    <source>
        <strain evidence="6">CGMCC 1.16305</strain>
    </source>
</reference>
<dbReference type="InterPro" id="IPR028978">
    <property type="entry name" value="Chorismate_lyase_/UTRA_dom_sf"/>
</dbReference>
<dbReference type="Pfam" id="PF07702">
    <property type="entry name" value="UTRA"/>
    <property type="match status" value="1"/>
</dbReference>
<dbReference type="Pfam" id="PF00392">
    <property type="entry name" value="GntR"/>
    <property type="match status" value="1"/>
</dbReference>
<dbReference type="SUPFAM" id="SSF46785">
    <property type="entry name" value="Winged helix' DNA-binding domain"/>
    <property type="match status" value="1"/>
</dbReference>
<accession>A0ABW2PWM7</accession>
<dbReference type="Proteomes" id="UP001596505">
    <property type="component" value="Unassembled WGS sequence"/>
</dbReference>
<dbReference type="InterPro" id="IPR050679">
    <property type="entry name" value="Bact_HTH_transcr_reg"/>
</dbReference>
<feature type="domain" description="HTH gntR-type" evidence="4">
    <location>
        <begin position="9"/>
        <end position="77"/>
    </location>
</feature>
<dbReference type="Gene3D" id="3.40.1410.10">
    <property type="entry name" value="Chorismate lyase-like"/>
    <property type="match status" value="1"/>
</dbReference>
<organism evidence="5 6">
    <name type="scientific">Scopulibacillus cellulosilyticus</name>
    <dbReference type="NCBI Taxonomy" id="2665665"/>
    <lineage>
        <taxon>Bacteria</taxon>
        <taxon>Bacillati</taxon>
        <taxon>Bacillota</taxon>
        <taxon>Bacilli</taxon>
        <taxon>Bacillales</taxon>
        <taxon>Sporolactobacillaceae</taxon>
        <taxon>Scopulibacillus</taxon>
    </lineage>
</organism>
<comment type="caution">
    <text evidence="5">The sequence shown here is derived from an EMBL/GenBank/DDBJ whole genome shotgun (WGS) entry which is preliminary data.</text>
</comment>
<dbReference type="InterPro" id="IPR011663">
    <property type="entry name" value="UTRA"/>
</dbReference>
<dbReference type="RefSeq" id="WP_380965099.1">
    <property type="nucleotide sequence ID" value="NZ_JBHTCO010000005.1"/>
</dbReference>
<gene>
    <name evidence="5" type="ORF">ACFQRG_06795</name>
</gene>
<evidence type="ECO:0000256" key="2">
    <source>
        <dbReference type="ARBA" id="ARBA00023125"/>
    </source>
</evidence>
<evidence type="ECO:0000256" key="1">
    <source>
        <dbReference type="ARBA" id="ARBA00023015"/>
    </source>
</evidence>
<name>A0ABW2PWM7_9BACL</name>
<dbReference type="PANTHER" id="PTHR44846:SF1">
    <property type="entry name" value="MANNOSYL-D-GLYCERATE TRANSPORT_METABOLISM SYSTEM REPRESSOR MNGR-RELATED"/>
    <property type="match status" value="1"/>
</dbReference>
<protein>
    <submittedName>
        <fullName evidence="5">GntR family transcriptional regulator</fullName>
    </submittedName>
</protein>
<keyword evidence="3" id="KW-0804">Transcription</keyword>
<evidence type="ECO:0000256" key="3">
    <source>
        <dbReference type="ARBA" id="ARBA00023163"/>
    </source>
</evidence>
<dbReference type="PRINTS" id="PR00035">
    <property type="entry name" value="HTHGNTR"/>
</dbReference>
<keyword evidence="2" id="KW-0238">DNA-binding</keyword>